<dbReference type="Proteomes" id="UP000807115">
    <property type="component" value="Chromosome 3"/>
</dbReference>
<evidence type="ECO:0000313" key="3">
    <source>
        <dbReference type="Proteomes" id="UP000807115"/>
    </source>
</evidence>
<reference evidence="2" key="1">
    <citation type="journal article" date="2019" name="BMC Genomics">
        <title>A new reference genome for Sorghum bicolor reveals high levels of sequence similarity between sweet and grain genotypes: implications for the genetics of sugar metabolism.</title>
        <authorList>
            <person name="Cooper E.A."/>
            <person name="Brenton Z.W."/>
            <person name="Flinn B.S."/>
            <person name="Jenkins J."/>
            <person name="Shu S."/>
            <person name="Flowers D."/>
            <person name="Luo F."/>
            <person name="Wang Y."/>
            <person name="Xia P."/>
            <person name="Barry K."/>
            <person name="Daum C."/>
            <person name="Lipzen A."/>
            <person name="Yoshinaga Y."/>
            <person name="Schmutz J."/>
            <person name="Saski C."/>
            <person name="Vermerris W."/>
            <person name="Kresovich S."/>
        </authorList>
    </citation>
    <scope>NUCLEOTIDE SEQUENCE</scope>
</reference>
<proteinExistence type="predicted"/>
<evidence type="ECO:0000256" key="1">
    <source>
        <dbReference type="SAM" id="SignalP"/>
    </source>
</evidence>
<gene>
    <name evidence="2" type="ORF">BDA96_03G171300</name>
</gene>
<comment type="caution">
    <text evidence="2">The sequence shown here is derived from an EMBL/GenBank/DDBJ whole genome shotgun (WGS) entry which is preliminary data.</text>
</comment>
<protein>
    <submittedName>
        <fullName evidence="2">Uncharacterized protein</fullName>
    </submittedName>
</protein>
<reference evidence="2" key="2">
    <citation type="submission" date="2020-10" db="EMBL/GenBank/DDBJ databases">
        <authorList>
            <person name="Cooper E.A."/>
            <person name="Brenton Z.W."/>
            <person name="Flinn B.S."/>
            <person name="Jenkins J."/>
            <person name="Shu S."/>
            <person name="Flowers D."/>
            <person name="Luo F."/>
            <person name="Wang Y."/>
            <person name="Xia P."/>
            <person name="Barry K."/>
            <person name="Daum C."/>
            <person name="Lipzen A."/>
            <person name="Yoshinaga Y."/>
            <person name="Schmutz J."/>
            <person name="Saski C."/>
            <person name="Vermerris W."/>
            <person name="Kresovich S."/>
        </authorList>
    </citation>
    <scope>NUCLEOTIDE SEQUENCE</scope>
</reference>
<dbReference type="AlphaFoldDB" id="A0A921UNN5"/>
<feature type="signal peptide" evidence="1">
    <location>
        <begin position="1"/>
        <end position="20"/>
    </location>
</feature>
<organism evidence="2 3">
    <name type="scientific">Sorghum bicolor</name>
    <name type="common">Sorghum</name>
    <name type="synonym">Sorghum vulgare</name>
    <dbReference type="NCBI Taxonomy" id="4558"/>
    <lineage>
        <taxon>Eukaryota</taxon>
        <taxon>Viridiplantae</taxon>
        <taxon>Streptophyta</taxon>
        <taxon>Embryophyta</taxon>
        <taxon>Tracheophyta</taxon>
        <taxon>Spermatophyta</taxon>
        <taxon>Magnoliopsida</taxon>
        <taxon>Liliopsida</taxon>
        <taxon>Poales</taxon>
        <taxon>Poaceae</taxon>
        <taxon>PACMAD clade</taxon>
        <taxon>Panicoideae</taxon>
        <taxon>Andropogonodae</taxon>
        <taxon>Andropogoneae</taxon>
        <taxon>Sorghinae</taxon>
        <taxon>Sorghum</taxon>
    </lineage>
</organism>
<feature type="chain" id="PRO_5037340948" evidence="1">
    <location>
        <begin position="21"/>
        <end position="109"/>
    </location>
</feature>
<keyword evidence="1" id="KW-0732">Signal</keyword>
<accession>A0A921UNN5</accession>
<evidence type="ECO:0000313" key="2">
    <source>
        <dbReference type="EMBL" id="KAG0537700.1"/>
    </source>
</evidence>
<sequence>MWLPPLRHHLPLFTCGLVLQETLEVTTSHRRPCPRNLSLSPMSCAAQSSAPMARTVVSSPDPGRHRHSRGQRATDALLIQVTVTAFLLAGVGNVDMRKETNYLIVANIY</sequence>
<dbReference type="EMBL" id="CM027682">
    <property type="protein sequence ID" value="KAG0537700.1"/>
    <property type="molecule type" value="Genomic_DNA"/>
</dbReference>
<name>A0A921UNN5_SORBI</name>